<protein>
    <submittedName>
        <fullName evidence="1">Uncharacterized protein</fullName>
    </submittedName>
</protein>
<sequence length="101" mass="11259">MPRAWVPTFARFSRYILVIKSAGFSQSRCFHITGQTRLQLSSCLAAEAVNENRFRAKIWMNMGGFGYSLRGQRYSCPADCSVPARVAGVCFSGLGFVLARR</sequence>
<accession>A0ACB6QV19</accession>
<evidence type="ECO:0000313" key="1">
    <source>
        <dbReference type="EMBL" id="KAF2470681.1"/>
    </source>
</evidence>
<organism evidence="1 2">
    <name type="scientific">Lindgomyces ingoldianus</name>
    <dbReference type="NCBI Taxonomy" id="673940"/>
    <lineage>
        <taxon>Eukaryota</taxon>
        <taxon>Fungi</taxon>
        <taxon>Dikarya</taxon>
        <taxon>Ascomycota</taxon>
        <taxon>Pezizomycotina</taxon>
        <taxon>Dothideomycetes</taxon>
        <taxon>Pleosporomycetidae</taxon>
        <taxon>Pleosporales</taxon>
        <taxon>Lindgomycetaceae</taxon>
        <taxon>Lindgomyces</taxon>
    </lineage>
</organism>
<keyword evidence="2" id="KW-1185">Reference proteome</keyword>
<reference evidence="1" key="1">
    <citation type="journal article" date="2020" name="Stud. Mycol.">
        <title>101 Dothideomycetes genomes: a test case for predicting lifestyles and emergence of pathogens.</title>
        <authorList>
            <person name="Haridas S."/>
            <person name="Albert R."/>
            <person name="Binder M."/>
            <person name="Bloem J."/>
            <person name="Labutti K."/>
            <person name="Salamov A."/>
            <person name="Andreopoulos B."/>
            <person name="Baker S."/>
            <person name="Barry K."/>
            <person name="Bills G."/>
            <person name="Bluhm B."/>
            <person name="Cannon C."/>
            <person name="Castanera R."/>
            <person name="Culley D."/>
            <person name="Daum C."/>
            <person name="Ezra D."/>
            <person name="Gonzalez J."/>
            <person name="Henrissat B."/>
            <person name="Kuo A."/>
            <person name="Liang C."/>
            <person name="Lipzen A."/>
            <person name="Lutzoni F."/>
            <person name="Magnuson J."/>
            <person name="Mondo S."/>
            <person name="Nolan M."/>
            <person name="Ohm R."/>
            <person name="Pangilinan J."/>
            <person name="Park H.-J."/>
            <person name="Ramirez L."/>
            <person name="Alfaro M."/>
            <person name="Sun H."/>
            <person name="Tritt A."/>
            <person name="Yoshinaga Y."/>
            <person name="Zwiers L.-H."/>
            <person name="Turgeon B."/>
            <person name="Goodwin S."/>
            <person name="Spatafora J."/>
            <person name="Crous P."/>
            <person name="Grigoriev I."/>
        </authorList>
    </citation>
    <scope>NUCLEOTIDE SEQUENCE</scope>
    <source>
        <strain evidence="1">ATCC 200398</strain>
    </source>
</reference>
<gene>
    <name evidence="1" type="ORF">BDR25DRAFT_31782</name>
</gene>
<comment type="caution">
    <text evidence="1">The sequence shown here is derived from an EMBL/GenBank/DDBJ whole genome shotgun (WGS) entry which is preliminary data.</text>
</comment>
<name>A0ACB6QV19_9PLEO</name>
<dbReference type="EMBL" id="MU003507">
    <property type="protein sequence ID" value="KAF2470681.1"/>
    <property type="molecule type" value="Genomic_DNA"/>
</dbReference>
<evidence type="ECO:0000313" key="2">
    <source>
        <dbReference type="Proteomes" id="UP000799755"/>
    </source>
</evidence>
<dbReference type="Proteomes" id="UP000799755">
    <property type="component" value="Unassembled WGS sequence"/>
</dbReference>
<proteinExistence type="predicted"/>